<evidence type="ECO:0000313" key="2">
    <source>
        <dbReference type="Proteomes" id="UP000515237"/>
    </source>
</evidence>
<dbReference type="Gene3D" id="1.20.1440.60">
    <property type="entry name" value="23S rRNA-intervening sequence"/>
    <property type="match status" value="1"/>
</dbReference>
<dbReference type="PANTHER" id="PTHR38471">
    <property type="entry name" value="FOUR HELIX BUNDLE PROTEIN"/>
    <property type="match status" value="1"/>
</dbReference>
<dbReference type="PANTHER" id="PTHR38471:SF2">
    <property type="entry name" value="FOUR HELIX BUNDLE PROTEIN"/>
    <property type="match status" value="1"/>
</dbReference>
<dbReference type="PIRSF" id="PIRSF035652">
    <property type="entry name" value="CHP02436"/>
    <property type="match status" value="1"/>
</dbReference>
<dbReference type="RefSeq" id="WP_185270034.1">
    <property type="nucleotide sequence ID" value="NZ_CP055156.1"/>
</dbReference>
<evidence type="ECO:0000313" key="1">
    <source>
        <dbReference type="EMBL" id="QNF33553.1"/>
    </source>
</evidence>
<dbReference type="SUPFAM" id="SSF158446">
    <property type="entry name" value="IVS-encoded protein-like"/>
    <property type="match status" value="1"/>
</dbReference>
<proteinExistence type="predicted"/>
<dbReference type="EMBL" id="CP055156">
    <property type="protein sequence ID" value="QNF33553.1"/>
    <property type="molecule type" value="Genomic_DNA"/>
</dbReference>
<accession>A0A7G7G8R9</accession>
<dbReference type="KEGG" id="aswu:HUW51_12790"/>
<dbReference type="InterPro" id="IPR012657">
    <property type="entry name" value="23S_rRNA-intervening_sequence"/>
</dbReference>
<dbReference type="NCBIfam" id="TIGR02436">
    <property type="entry name" value="four helix bundle protein"/>
    <property type="match status" value="1"/>
</dbReference>
<dbReference type="InterPro" id="IPR036583">
    <property type="entry name" value="23S_rRNA_IVS_sf"/>
</dbReference>
<name>A0A7G7G8R9_9BACT</name>
<dbReference type="AlphaFoldDB" id="A0A7G7G8R9"/>
<reference evidence="1 2" key="1">
    <citation type="journal article" date="2018" name="Int. J. Syst. Evol. Microbiol.">
        <title>Adhaeribacter swui sp. nov., isolated from wet mud.</title>
        <authorList>
            <person name="Kim D.U."/>
            <person name="Kim K.W."/>
            <person name="Kang M.S."/>
            <person name="Kim J.Y."/>
            <person name="Jang J.H."/>
            <person name="Kim M.K."/>
        </authorList>
    </citation>
    <scope>NUCLEOTIDE SEQUENCE [LARGE SCALE GENOMIC DNA]</scope>
    <source>
        <strain evidence="1 2">KCTC 52873</strain>
    </source>
</reference>
<organism evidence="1 2">
    <name type="scientific">Adhaeribacter swui</name>
    <dbReference type="NCBI Taxonomy" id="2086471"/>
    <lineage>
        <taxon>Bacteria</taxon>
        <taxon>Pseudomonadati</taxon>
        <taxon>Bacteroidota</taxon>
        <taxon>Cytophagia</taxon>
        <taxon>Cytophagales</taxon>
        <taxon>Hymenobacteraceae</taxon>
        <taxon>Adhaeribacter</taxon>
    </lineage>
</organism>
<sequence>MAEGKKENVICDKSYAFALRIIKLYKYLTLEQKEFILSKQLLRSGTSIGANVEEAIAASSKADFVHKLNIAAKEARETAYWLRLLKDSHYLPENAFESIYEDGIEIRRIISSILISMKSNA</sequence>
<gene>
    <name evidence="1" type="ORF">HUW51_12790</name>
</gene>
<protein>
    <submittedName>
        <fullName evidence="1">Four helix bundle protein</fullName>
    </submittedName>
</protein>
<dbReference type="Proteomes" id="UP000515237">
    <property type="component" value="Chromosome"/>
</dbReference>
<dbReference type="Pfam" id="PF05635">
    <property type="entry name" value="23S_rRNA_IVP"/>
    <property type="match status" value="1"/>
</dbReference>
<keyword evidence="2" id="KW-1185">Reference proteome</keyword>